<evidence type="ECO:0000313" key="1">
    <source>
        <dbReference type="EMBL" id="TFL05498.1"/>
    </source>
</evidence>
<proteinExistence type="predicted"/>
<organism evidence="1 2">
    <name type="scientific">Pterulicium gracile</name>
    <dbReference type="NCBI Taxonomy" id="1884261"/>
    <lineage>
        <taxon>Eukaryota</taxon>
        <taxon>Fungi</taxon>
        <taxon>Dikarya</taxon>
        <taxon>Basidiomycota</taxon>
        <taxon>Agaricomycotina</taxon>
        <taxon>Agaricomycetes</taxon>
        <taxon>Agaricomycetidae</taxon>
        <taxon>Agaricales</taxon>
        <taxon>Pleurotineae</taxon>
        <taxon>Pterulaceae</taxon>
        <taxon>Pterulicium</taxon>
    </lineage>
</organism>
<evidence type="ECO:0000313" key="2">
    <source>
        <dbReference type="Proteomes" id="UP000305067"/>
    </source>
</evidence>
<name>A0A5C3QVU0_9AGAR</name>
<dbReference type="Proteomes" id="UP000305067">
    <property type="component" value="Unassembled WGS sequence"/>
</dbReference>
<dbReference type="AlphaFoldDB" id="A0A5C3QVU0"/>
<dbReference type="OrthoDB" id="3048040at2759"/>
<accession>A0A5C3QVU0</accession>
<keyword evidence="2" id="KW-1185">Reference proteome</keyword>
<dbReference type="EMBL" id="ML178816">
    <property type="protein sequence ID" value="TFL05498.1"/>
    <property type="molecule type" value="Genomic_DNA"/>
</dbReference>
<sequence length="103" mass="12013">MITGPSWNPAFLCEELLAQILTSATRQEERYSRSEPWNFAAVCRKWRTSCLSNPNLWTYFATFDEHDCHLFKGICTSKLSLTRCILQLQSSKQYLLNVDIDME</sequence>
<gene>
    <name evidence="1" type="ORF">BDV98DRAFT_653273</name>
</gene>
<protein>
    <submittedName>
        <fullName evidence="1">Uncharacterized protein</fullName>
    </submittedName>
</protein>
<reference evidence="1 2" key="1">
    <citation type="journal article" date="2019" name="Nat. Ecol. Evol.">
        <title>Megaphylogeny resolves global patterns of mushroom evolution.</title>
        <authorList>
            <person name="Varga T."/>
            <person name="Krizsan K."/>
            <person name="Foldi C."/>
            <person name="Dima B."/>
            <person name="Sanchez-Garcia M."/>
            <person name="Sanchez-Ramirez S."/>
            <person name="Szollosi G.J."/>
            <person name="Szarkandi J.G."/>
            <person name="Papp V."/>
            <person name="Albert L."/>
            <person name="Andreopoulos W."/>
            <person name="Angelini C."/>
            <person name="Antonin V."/>
            <person name="Barry K.W."/>
            <person name="Bougher N.L."/>
            <person name="Buchanan P."/>
            <person name="Buyck B."/>
            <person name="Bense V."/>
            <person name="Catcheside P."/>
            <person name="Chovatia M."/>
            <person name="Cooper J."/>
            <person name="Damon W."/>
            <person name="Desjardin D."/>
            <person name="Finy P."/>
            <person name="Geml J."/>
            <person name="Haridas S."/>
            <person name="Hughes K."/>
            <person name="Justo A."/>
            <person name="Karasinski D."/>
            <person name="Kautmanova I."/>
            <person name="Kiss B."/>
            <person name="Kocsube S."/>
            <person name="Kotiranta H."/>
            <person name="LaButti K.M."/>
            <person name="Lechner B.E."/>
            <person name="Liimatainen K."/>
            <person name="Lipzen A."/>
            <person name="Lukacs Z."/>
            <person name="Mihaltcheva S."/>
            <person name="Morgado L.N."/>
            <person name="Niskanen T."/>
            <person name="Noordeloos M.E."/>
            <person name="Ohm R.A."/>
            <person name="Ortiz-Santana B."/>
            <person name="Ovrebo C."/>
            <person name="Racz N."/>
            <person name="Riley R."/>
            <person name="Savchenko A."/>
            <person name="Shiryaev A."/>
            <person name="Soop K."/>
            <person name="Spirin V."/>
            <person name="Szebenyi C."/>
            <person name="Tomsovsky M."/>
            <person name="Tulloss R.E."/>
            <person name="Uehling J."/>
            <person name="Grigoriev I.V."/>
            <person name="Vagvolgyi C."/>
            <person name="Papp T."/>
            <person name="Martin F.M."/>
            <person name="Miettinen O."/>
            <person name="Hibbett D.S."/>
            <person name="Nagy L.G."/>
        </authorList>
    </citation>
    <scope>NUCLEOTIDE SEQUENCE [LARGE SCALE GENOMIC DNA]</scope>
    <source>
        <strain evidence="1 2">CBS 309.79</strain>
    </source>
</reference>